<keyword evidence="4 6" id="KW-1133">Transmembrane helix</keyword>
<evidence type="ECO:0000313" key="7">
    <source>
        <dbReference type="EMBL" id="PWZ23697.1"/>
    </source>
</evidence>
<keyword evidence="3 6" id="KW-0812">Transmembrane</keyword>
<dbReference type="ExpressionAtlas" id="A0A3L6EWH0">
    <property type="expression patterns" value="baseline and differential"/>
</dbReference>
<gene>
    <name evidence="7" type="primary">DTX16_4</name>
    <name evidence="7" type="ORF">Zm00014a_011970</name>
</gene>
<comment type="caution">
    <text evidence="7">The sequence shown here is derived from an EMBL/GenBank/DDBJ whole genome shotgun (WGS) entry which is preliminary data.</text>
</comment>
<dbReference type="EMBL" id="NCVQ01000006">
    <property type="protein sequence ID" value="PWZ23697.1"/>
    <property type="molecule type" value="Genomic_DNA"/>
</dbReference>
<evidence type="ECO:0000256" key="2">
    <source>
        <dbReference type="ARBA" id="ARBA00010199"/>
    </source>
</evidence>
<name>A0A3L6EWH0_MAIZE</name>
<dbReference type="Proteomes" id="UP000251960">
    <property type="component" value="Chromosome 5"/>
</dbReference>
<proteinExistence type="inferred from homology"/>
<dbReference type="PANTHER" id="PTHR11206">
    <property type="entry name" value="MULTIDRUG RESISTANCE PROTEIN"/>
    <property type="match status" value="1"/>
</dbReference>
<sequence length="486" mass="51820">MENRHQVAAPARGEVWAEMKKQVRLAAPLAAGFLLQKVIQTISIMFVGRLGELPLASASLATSFASVTGFSLLTGMASSLDTLCGQAFGAARHQLLGVHKQRAMLVVGAASVPVALVWAYTGDILVWFRQDREIAAGAGSYIRCLIPALFLFGQLQCHVRFLQPQNVVVPVMLSSGATVALHVAVCWLLVRRLGLGADGAALANAVSNLANLSALALYIRLSPSCKDTWAGFSREAFRGILVFLKLAVPSAAMVCIYDLRKTMLGRSMEWWSFELLVLLSGLLPNPKLETAVMSICFNTYVFAFMFPMGLGAAASIRVSNELGAGRPREARLATRVVMLLAFSLGVSEGLVMVLARRLLGYAYANDKQVALYTARLMPILAASTLFDCLQCVLSGVVRGCGRQKMGAFINVAAFYIVGIPVASVFAFVRHLGGMVSKANDRLFSCSLPVNDTITSGVSEQGNGCSFVGNKDGANGAIELTSGLNKG</sequence>
<comment type="subcellular location">
    <subcellularLocation>
        <location evidence="1">Membrane</location>
        <topology evidence="1">Multi-pass membrane protein</topology>
    </subcellularLocation>
</comment>
<feature type="transmembrane region" description="Helical" evidence="6">
    <location>
        <begin position="236"/>
        <end position="256"/>
    </location>
</feature>
<feature type="transmembrane region" description="Helical" evidence="6">
    <location>
        <begin position="167"/>
        <end position="190"/>
    </location>
</feature>
<evidence type="ECO:0000256" key="5">
    <source>
        <dbReference type="ARBA" id="ARBA00023136"/>
    </source>
</evidence>
<dbReference type="AlphaFoldDB" id="A0A3L6EWH0"/>
<evidence type="ECO:0000313" key="8">
    <source>
        <dbReference type="Proteomes" id="UP000251960"/>
    </source>
</evidence>
<feature type="transmembrane region" description="Helical" evidence="6">
    <location>
        <begin position="336"/>
        <end position="355"/>
    </location>
</feature>
<reference evidence="7 8" key="1">
    <citation type="journal article" date="2018" name="Nat. Genet.">
        <title>Extensive intraspecific gene order and gene structural variations between Mo17 and other maize genomes.</title>
        <authorList>
            <person name="Sun S."/>
            <person name="Zhou Y."/>
            <person name="Chen J."/>
            <person name="Shi J."/>
            <person name="Zhao H."/>
            <person name="Zhao H."/>
            <person name="Song W."/>
            <person name="Zhang M."/>
            <person name="Cui Y."/>
            <person name="Dong X."/>
            <person name="Liu H."/>
            <person name="Ma X."/>
            <person name="Jiao Y."/>
            <person name="Wang B."/>
            <person name="Wei X."/>
            <person name="Stein J.C."/>
            <person name="Glaubitz J.C."/>
            <person name="Lu F."/>
            <person name="Yu G."/>
            <person name="Liang C."/>
            <person name="Fengler K."/>
            <person name="Li B."/>
            <person name="Rafalski A."/>
            <person name="Schnable P.S."/>
            <person name="Ware D.H."/>
            <person name="Buckler E.S."/>
            <person name="Lai J."/>
        </authorList>
    </citation>
    <scope>NUCLEOTIDE SEQUENCE [LARGE SCALE GENOMIC DNA]</scope>
    <source>
        <strain evidence="8">cv. Missouri 17</strain>
        <tissue evidence="7">Seedling</tissue>
    </source>
</reference>
<evidence type="ECO:0000256" key="1">
    <source>
        <dbReference type="ARBA" id="ARBA00004141"/>
    </source>
</evidence>
<dbReference type="InterPro" id="IPR045069">
    <property type="entry name" value="MATE_euk"/>
</dbReference>
<dbReference type="GO" id="GO:0015297">
    <property type="term" value="F:antiporter activity"/>
    <property type="evidence" value="ECO:0007669"/>
    <property type="project" value="InterPro"/>
</dbReference>
<dbReference type="GO" id="GO:0016020">
    <property type="term" value="C:membrane"/>
    <property type="evidence" value="ECO:0007669"/>
    <property type="project" value="UniProtKB-SubCell"/>
</dbReference>
<feature type="transmembrane region" description="Helical" evidence="6">
    <location>
        <begin position="202"/>
        <end position="221"/>
    </location>
</feature>
<evidence type="ECO:0000256" key="6">
    <source>
        <dbReference type="RuleBase" id="RU004914"/>
    </source>
</evidence>
<comment type="caution">
    <text evidence="6">Lacks conserved residue(s) required for the propagation of feature annotation.</text>
</comment>
<evidence type="ECO:0000256" key="4">
    <source>
        <dbReference type="ARBA" id="ARBA00022989"/>
    </source>
</evidence>
<dbReference type="InterPro" id="IPR002528">
    <property type="entry name" value="MATE_fam"/>
</dbReference>
<protein>
    <recommendedName>
        <fullName evidence="6">Protein DETOXIFICATION</fullName>
    </recommendedName>
    <alternativeName>
        <fullName evidence="6">Multidrug and toxic compound extrusion protein</fullName>
    </alternativeName>
</protein>
<dbReference type="GO" id="GO:1990961">
    <property type="term" value="P:xenobiotic detoxification by transmembrane export across the plasma membrane"/>
    <property type="evidence" value="ECO:0007669"/>
    <property type="project" value="InterPro"/>
</dbReference>
<evidence type="ECO:0000256" key="3">
    <source>
        <dbReference type="ARBA" id="ARBA00022692"/>
    </source>
</evidence>
<dbReference type="GO" id="GO:0042910">
    <property type="term" value="F:xenobiotic transmembrane transporter activity"/>
    <property type="evidence" value="ECO:0007669"/>
    <property type="project" value="InterPro"/>
</dbReference>
<dbReference type="NCBIfam" id="TIGR00797">
    <property type="entry name" value="matE"/>
    <property type="match status" value="1"/>
</dbReference>
<organism evidence="7 8">
    <name type="scientific">Zea mays</name>
    <name type="common">Maize</name>
    <dbReference type="NCBI Taxonomy" id="4577"/>
    <lineage>
        <taxon>Eukaryota</taxon>
        <taxon>Viridiplantae</taxon>
        <taxon>Streptophyta</taxon>
        <taxon>Embryophyta</taxon>
        <taxon>Tracheophyta</taxon>
        <taxon>Spermatophyta</taxon>
        <taxon>Magnoliopsida</taxon>
        <taxon>Liliopsida</taxon>
        <taxon>Poales</taxon>
        <taxon>Poaceae</taxon>
        <taxon>PACMAD clade</taxon>
        <taxon>Panicoideae</taxon>
        <taxon>Andropogonodae</taxon>
        <taxon>Andropogoneae</taxon>
        <taxon>Tripsacinae</taxon>
        <taxon>Zea</taxon>
    </lineage>
</organism>
<feature type="transmembrane region" description="Helical" evidence="6">
    <location>
        <begin position="103"/>
        <end position="128"/>
    </location>
</feature>
<accession>A0A3L6EWH0</accession>
<feature type="transmembrane region" description="Helical" evidence="6">
    <location>
        <begin position="291"/>
        <end position="316"/>
    </location>
</feature>
<keyword evidence="5 6" id="KW-0472">Membrane</keyword>
<feature type="transmembrane region" description="Helical" evidence="6">
    <location>
        <begin position="140"/>
        <end position="161"/>
    </location>
</feature>
<comment type="similarity">
    <text evidence="2 6">Belongs to the multi antimicrobial extrusion (MATE) (TC 2.A.66.1) family.</text>
</comment>
<dbReference type="CDD" id="cd13132">
    <property type="entry name" value="MATE_eukaryotic"/>
    <property type="match status" value="1"/>
</dbReference>
<dbReference type="Pfam" id="PF01554">
    <property type="entry name" value="MatE"/>
    <property type="match status" value="2"/>
</dbReference>
<feature type="transmembrane region" description="Helical" evidence="6">
    <location>
        <begin position="25"/>
        <end position="46"/>
    </location>
</feature>
<feature type="transmembrane region" description="Helical" evidence="6">
    <location>
        <begin position="408"/>
        <end position="428"/>
    </location>
</feature>